<dbReference type="InterPro" id="IPR018365">
    <property type="entry name" value="Cell_cycle_FtsW-rel_CS"/>
</dbReference>
<feature type="transmembrane region" description="Helical" evidence="6">
    <location>
        <begin position="110"/>
        <end position="128"/>
    </location>
</feature>
<feature type="transmembrane region" description="Helical" evidence="6">
    <location>
        <begin position="318"/>
        <end position="338"/>
    </location>
</feature>
<dbReference type="EMBL" id="CP046956">
    <property type="protein sequence ID" value="QTM98732.1"/>
    <property type="molecule type" value="Genomic_DNA"/>
</dbReference>
<evidence type="ECO:0000256" key="6">
    <source>
        <dbReference type="SAM" id="Phobius"/>
    </source>
</evidence>
<name>A0ABX7VPB4_9BACI</name>
<keyword evidence="2 6" id="KW-0812">Transmembrane</keyword>
<dbReference type="PROSITE" id="PS00428">
    <property type="entry name" value="FTSW_RODA_SPOVE"/>
    <property type="match status" value="1"/>
</dbReference>
<protein>
    <submittedName>
        <fullName evidence="7">Rod shape-determining protein RodA</fullName>
    </submittedName>
</protein>
<evidence type="ECO:0000256" key="4">
    <source>
        <dbReference type="ARBA" id="ARBA00022989"/>
    </source>
</evidence>
<evidence type="ECO:0000256" key="1">
    <source>
        <dbReference type="ARBA" id="ARBA00004141"/>
    </source>
</evidence>
<keyword evidence="3" id="KW-0133">Cell shape</keyword>
<keyword evidence="8" id="KW-1185">Reference proteome</keyword>
<dbReference type="RefSeq" id="WP_209367646.1">
    <property type="nucleotide sequence ID" value="NZ_CP046956.1"/>
</dbReference>
<dbReference type="Pfam" id="PF01098">
    <property type="entry name" value="FTSW_RODA_SPOVE"/>
    <property type="match status" value="1"/>
</dbReference>
<evidence type="ECO:0000313" key="8">
    <source>
        <dbReference type="Proteomes" id="UP000665043"/>
    </source>
</evidence>
<feature type="transmembrane region" description="Helical" evidence="6">
    <location>
        <begin position="195"/>
        <end position="212"/>
    </location>
</feature>
<organism evidence="7 8">
    <name type="scientific">Sediminibacillus dalangtanensis</name>
    <dbReference type="NCBI Taxonomy" id="2729421"/>
    <lineage>
        <taxon>Bacteria</taxon>
        <taxon>Bacillati</taxon>
        <taxon>Bacillota</taxon>
        <taxon>Bacilli</taxon>
        <taxon>Bacillales</taxon>
        <taxon>Bacillaceae</taxon>
        <taxon>Sediminibacillus</taxon>
    </lineage>
</organism>
<feature type="transmembrane region" description="Helical" evidence="6">
    <location>
        <begin position="280"/>
        <end position="306"/>
    </location>
</feature>
<dbReference type="PANTHER" id="PTHR30474:SF1">
    <property type="entry name" value="PEPTIDOGLYCAN GLYCOSYLTRANSFERASE MRDB"/>
    <property type="match status" value="1"/>
</dbReference>
<feature type="transmembrane region" description="Helical" evidence="6">
    <location>
        <begin position="71"/>
        <end position="90"/>
    </location>
</feature>
<reference evidence="7 8" key="1">
    <citation type="submission" date="2019-12" db="EMBL/GenBank/DDBJ databases">
        <title>The whole genome sequencing of a strain isolated from a Mars analog, Dalangtan Playa.</title>
        <authorList>
            <person name="Huang T."/>
        </authorList>
    </citation>
    <scope>NUCLEOTIDE SEQUENCE [LARGE SCALE GENOMIC DNA]</scope>
    <source>
        <strain evidence="7 8">DP4-553-S</strain>
    </source>
</reference>
<accession>A0ABX7VPB4</accession>
<keyword evidence="4 6" id="KW-1133">Transmembrane helix</keyword>
<feature type="transmembrane region" description="Helical" evidence="6">
    <location>
        <begin position="172"/>
        <end position="188"/>
    </location>
</feature>
<evidence type="ECO:0000256" key="3">
    <source>
        <dbReference type="ARBA" id="ARBA00022960"/>
    </source>
</evidence>
<feature type="transmembrane region" description="Helical" evidence="6">
    <location>
        <begin position="350"/>
        <end position="375"/>
    </location>
</feature>
<evidence type="ECO:0000256" key="5">
    <source>
        <dbReference type="ARBA" id="ARBA00023136"/>
    </source>
</evidence>
<feature type="transmembrane region" description="Helical" evidence="6">
    <location>
        <begin position="148"/>
        <end position="166"/>
    </location>
</feature>
<dbReference type="InterPro" id="IPR001182">
    <property type="entry name" value="FtsW/RodA"/>
</dbReference>
<dbReference type="Proteomes" id="UP000665043">
    <property type="component" value="Chromosome"/>
</dbReference>
<keyword evidence="5 6" id="KW-0472">Membrane</keyword>
<feature type="transmembrane region" description="Helical" evidence="6">
    <location>
        <begin position="12"/>
        <end position="32"/>
    </location>
</feature>
<sequence>MKALNKRLHGSNDLILLLFGFISISLVAIYNAEQLEQYSGENFLIKQLFWFVLGLVIIALIQLIDLESIYLLSFYLYLAGLVLLVVLHLSPEAIAPNINSAKSWFRVGGITFQPSELVKITTIVYLAATISKHRKKHKNRDVKSDIKLLLKLLIIGIIPVGIIILQPDFGTAMVYLAIMGGIIFLSGIDWKIITSIILFVALTVGIIGMLVVKFPEFTQSTLHIAPYQMDRIETWLGFSESDSDNSFHFRRSLLAIGSGQLTGKGINNTEVYIPEAQTDFIFSIIGETFGFTGCAIVILLYFLLIYKLVSLGLKIHPNYDFGAFVCFGYLILIFIHTFQNVGMTIGVMPITGIPLLLISYGGSSVLSAMIGYALIIKVNSEQNRLDNSLFK</sequence>
<feature type="transmembrane region" description="Helical" evidence="6">
    <location>
        <begin position="44"/>
        <end position="64"/>
    </location>
</feature>
<evidence type="ECO:0000256" key="2">
    <source>
        <dbReference type="ARBA" id="ARBA00022692"/>
    </source>
</evidence>
<proteinExistence type="predicted"/>
<comment type="subcellular location">
    <subcellularLocation>
        <location evidence="1">Membrane</location>
        <topology evidence="1">Multi-pass membrane protein</topology>
    </subcellularLocation>
</comment>
<dbReference type="PANTHER" id="PTHR30474">
    <property type="entry name" value="CELL CYCLE PROTEIN"/>
    <property type="match status" value="1"/>
</dbReference>
<gene>
    <name evidence="7" type="ORF">ERJ70_05125</name>
</gene>
<evidence type="ECO:0000313" key="7">
    <source>
        <dbReference type="EMBL" id="QTM98732.1"/>
    </source>
</evidence>